<feature type="compositionally biased region" description="Polar residues" evidence="3">
    <location>
        <begin position="481"/>
        <end position="497"/>
    </location>
</feature>
<dbReference type="GO" id="GO:0006355">
    <property type="term" value="P:regulation of DNA-templated transcription"/>
    <property type="evidence" value="ECO:0007669"/>
    <property type="project" value="EnsemblFungi"/>
</dbReference>
<feature type="domain" description="SH3" evidence="4">
    <location>
        <begin position="223"/>
        <end position="284"/>
    </location>
</feature>
<accession>G8BNM7</accession>
<dbReference type="GO" id="GO:0051286">
    <property type="term" value="C:cell tip"/>
    <property type="evidence" value="ECO:0007669"/>
    <property type="project" value="TreeGrafter"/>
</dbReference>
<dbReference type="GO" id="GO:0005934">
    <property type="term" value="C:cellular bud tip"/>
    <property type="evidence" value="ECO:0007669"/>
    <property type="project" value="EnsemblFungi"/>
</dbReference>
<dbReference type="PANTHER" id="PTHR47775:SF1">
    <property type="entry name" value="BUD SITE SELECTION PROTEIN 14"/>
    <property type="match status" value="1"/>
</dbReference>
<dbReference type="GO" id="GO:0005935">
    <property type="term" value="C:cellular bud neck"/>
    <property type="evidence" value="ECO:0007669"/>
    <property type="project" value="EnsemblFungi"/>
</dbReference>
<dbReference type="GO" id="GO:0030950">
    <property type="term" value="P:establishment or maintenance of actin cytoskeleton polarity"/>
    <property type="evidence" value="ECO:0007669"/>
    <property type="project" value="TreeGrafter"/>
</dbReference>
<dbReference type="GO" id="GO:0060627">
    <property type="term" value="P:regulation of vesicle-mediated transport"/>
    <property type="evidence" value="ECO:0007669"/>
    <property type="project" value="EnsemblFungi"/>
</dbReference>
<dbReference type="GO" id="GO:0000131">
    <property type="term" value="C:incipient cellular bud site"/>
    <property type="evidence" value="ECO:0007669"/>
    <property type="project" value="EnsemblFungi"/>
</dbReference>
<dbReference type="GeneID" id="11532563"/>
<dbReference type="PANTHER" id="PTHR47775">
    <property type="entry name" value="BUD SITE SELECTION PROTEIN 14"/>
    <property type="match status" value="1"/>
</dbReference>
<dbReference type="RefSeq" id="XP_003683939.1">
    <property type="nucleotide sequence ID" value="XM_003683891.1"/>
</dbReference>
<feature type="region of interest" description="Disordered" evidence="3">
    <location>
        <begin position="303"/>
        <end position="329"/>
    </location>
</feature>
<dbReference type="InterPro" id="IPR036028">
    <property type="entry name" value="SH3-like_dom_sf"/>
</dbReference>
<evidence type="ECO:0000256" key="2">
    <source>
        <dbReference type="PROSITE-ProRule" id="PRU00192"/>
    </source>
</evidence>
<evidence type="ECO:0000313" key="5">
    <source>
        <dbReference type="EMBL" id="CCE61505.1"/>
    </source>
</evidence>
<organism evidence="5 6">
    <name type="scientific">Tetrapisispora phaffii (strain ATCC 24235 / CBS 4417 / NBRC 1672 / NRRL Y-8282 / UCD 70-5)</name>
    <name type="common">Yeast</name>
    <name type="synonym">Fabospora phaffii</name>
    <dbReference type="NCBI Taxonomy" id="1071381"/>
    <lineage>
        <taxon>Eukaryota</taxon>
        <taxon>Fungi</taxon>
        <taxon>Dikarya</taxon>
        <taxon>Ascomycota</taxon>
        <taxon>Saccharomycotina</taxon>
        <taxon>Saccharomycetes</taxon>
        <taxon>Saccharomycetales</taxon>
        <taxon>Saccharomycetaceae</taxon>
        <taxon>Tetrapisispora</taxon>
    </lineage>
</organism>
<dbReference type="GO" id="GO:0090337">
    <property type="term" value="P:regulation of formin-nucleated actin cable assembly"/>
    <property type="evidence" value="ECO:0007669"/>
    <property type="project" value="EnsemblFungi"/>
</dbReference>
<dbReference type="SMART" id="SM00326">
    <property type="entry name" value="SH3"/>
    <property type="match status" value="1"/>
</dbReference>
<dbReference type="eggNOG" id="ENOG502R17J">
    <property type="taxonomic scope" value="Eukaryota"/>
</dbReference>
<keyword evidence="1 2" id="KW-0728">SH3 domain</keyword>
<dbReference type="HOGENOM" id="CLU_024078_0_0_1"/>
<feature type="compositionally biased region" description="Polar residues" evidence="3">
    <location>
        <begin position="303"/>
        <end position="319"/>
    </location>
</feature>
<keyword evidence="6" id="KW-1185">Reference proteome</keyword>
<dbReference type="Proteomes" id="UP000005666">
    <property type="component" value="Chromosome 1"/>
</dbReference>
<dbReference type="SUPFAM" id="SSF50044">
    <property type="entry name" value="SH3-domain"/>
    <property type="match status" value="1"/>
</dbReference>
<dbReference type="OrthoDB" id="196165at2759"/>
<feature type="region of interest" description="Disordered" evidence="3">
    <location>
        <begin position="481"/>
        <end position="561"/>
    </location>
</feature>
<feature type="compositionally biased region" description="Low complexity" evidence="3">
    <location>
        <begin position="608"/>
        <end position="620"/>
    </location>
</feature>
<protein>
    <recommendedName>
        <fullName evidence="4">SH3 domain-containing protein</fullName>
    </recommendedName>
</protein>
<dbReference type="InterPro" id="IPR053039">
    <property type="entry name" value="Polarity_Bud-Selection_Reg"/>
</dbReference>
<dbReference type="Pfam" id="PF00018">
    <property type="entry name" value="SH3_1"/>
    <property type="match status" value="1"/>
</dbReference>
<gene>
    <name evidence="5" type="primary">TPHA0A04310</name>
    <name evidence="5" type="ordered locus">TPHA_0A04310</name>
</gene>
<feature type="region of interest" description="Disordered" evidence="3">
    <location>
        <begin position="608"/>
        <end position="629"/>
    </location>
</feature>
<dbReference type="GO" id="GO:0015630">
    <property type="term" value="C:microtubule cytoskeleton"/>
    <property type="evidence" value="ECO:0007669"/>
    <property type="project" value="TreeGrafter"/>
</dbReference>
<dbReference type="GO" id="GO:0019888">
    <property type="term" value="F:protein phosphatase regulator activity"/>
    <property type="evidence" value="ECO:0007669"/>
    <property type="project" value="EnsemblFungi"/>
</dbReference>
<dbReference type="GO" id="GO:0032880">
    <property type="term" value="P:regulation of protein localization"/>
    <property type="evidence" value="ECO:0007669"/>
    <property type="project" value="EnsemblFungi"/>
</dbReference>
<dbReference type="GO" id="GO:0008360">
    <property type="term" value="P:regulation of cell shape"/>
    <property type="evidence" value="ECO:0007669"/>
    <property type="project" value="EnsemblFungi"/>
</dbReference>
<sequence length="655" mass="73014">METPDNKVSRLKNFAAINTNFHKGSEASLSAEIGSGNHDLLNDPNLIEDYSDIVKHKIDTEGSVSGSVVITPTSNASPLKMLSDQVAQQMLVENDLKEETQEDFDDLANTYNYSDSDFEDNLEKRLKDMDINNSDYDGNVGEEIPLDFDSPNINDNGQDISSSEYDFDINNGDQEPLDIEVKKVNANTYANNDDDDSASDTGEVELEITEDDSYEQLPPPKELDPEKLYALYTFDGPDPSHCKLEQDEACVLLNDQDSYWWLVRKCKDNKIGFAPAEILETFPERLARLNCWKNENMTVEGDTNVSVNDSIDLSNGQLSDSDKNDSKLYKTSDKSKSVSFSNVINYAERIIEQTTIDGDVMDEEDGNAENITSRDKYSEGNINDLDDDMTDVVSDVSFATGPLTPLNIRKTRETKTVHDSNSKRLDVISAKYKFNKVDEIEKTESGFVNDDEQLHKIFEAPTLPFNNNKLHKSNSDYSISTIGEYSPSSSEMTNDSPKITDNEFKTDTSRLPSSKAIKGISGLVDGDEDENDKEEGGEEDREGEMTPTSPKASQASDDLNETNVSNANIADISKDKGSNTNINNSSTNVSYIDDFYMESEKIPSTISISSTYSPSNSSPSHKSDKNNQHPLIENLYNPIFNKMDALLKLIDDIEQ</sequence>
<evidence type="ECO:0000256" key="1">
    <source>
        <dbReference type="ARBA" id="ARBA00022443"/>
    </source>
</evidence>
<dbReference type="Gene3D" id="2.30.30.40">
    <property type="entry name" value="SH3 Domains"/>
    <property type="match status" value="1"/>
</dbReference>
<evidence type="ECO:0000259" key="4">
    <source>
        <dbReference type="PROSITE" id="PS50002"/>
    </source>
</evidence>
<dbReference type="GO" id="GO:0000164">
    <property type="term" value="C:protein phosphatase type 1 complex"/>
    <property type="evidence" value="ECO:0007669"/>
    <property type="project" value="EnsemblFungi"/>
</dbReference>
<dbReference type="KEGG" id="tpf:TPHA_0A04310"/>
<dbReference type="OMA" id="NCWKNEN"/>
<dbReference type="InterPro" id="IPR001452">
    <property type="entry name" value="SH3_domain"/>
</dbReference>
<dbReference type="EMBL" id="HE612856">
    <property type="protein sequence ID" value="CCE61505.1"/>
    <property type="molecule type" value="Genomic_DNA"/>
</dbReference>
<name>G8BNM7_TETPH</name>
<dbReference type="GO" id="GO:1990615">
    <property type="term" value="C:Kelch-containing formin regulatory complex"/>
    <property type="evidence" value="ECO:0007669"/>
    <property type="project" value="EnsemblFungi"/>
</dbReference>
<evidence type="ECO:0000313" key="6">
    <source>
        <dbReference type="Proteomes" id="UP000005666"/>
    </source>
</evidence>
<dbReference type="AlphaFoldDB" id="G8BNM7"/>
<evidence type="ECO:0000256" key="3">
    <source>
        <dbReference type="SAM" id="MobiDB-lite"/>
    </source>
</evidence>
<dbReference type="GO" id="GO:0032465">
    <property type="term" value="P:regulation of cytokinesis"/>
    <property type="evidence" value="ECO:0007669"/>
    <property type="project" value="EnsemblFungi"/>
</dbReference>
<reference evidence="5 6" key="1">
    <citation type="journal article" date="2011" name="Proc. Natl. Acad. Sci. U.S.A.">
        <title>Evolutionary erosion of yeast sex chromosomes by mating-type switching accidents.</title>
        <authorList>
            <person name="Gordon J.L."/>
            <person name="Armisen D."/>
            <person name="Proux-Wera E."/>
            <person name="Oheigeartaigh S.S."/>
            <person name="Byrne K.P."/>
            <person name="Wolfe K.H."/>
        </authorList>
    </citation>
    <scope>NUCLEOTIDE SEQUENCE [LARGE SCALE GENOMIC DNA]</scope>
    <source>
        <strain evidence="6">ATCC 24235 / CBS 4417 / NBRC 1672 / NRRL Y-8282 / UCD 70-5</strain>
    </source>
</reference>
<dbReference type="STRING" id="1071381.G8BNM7"/>
<proteinExistence type="predicted"/>
<feature type="compositionally biased region" description="Polar residues" evidence="3">
    <location>
        <begin position="546"/>
        <end position="561"/>
    </location>
</feature>
<dbReference type="GO" id="GO:1905047">
    <property type="term" value="P:mitotic spindle pole body organization"/>
    <property type="evidence" value="ECO:0007669"/>
    <property type="project" value="EnsemblFungi"/>
</dbReference>
<feature type="compositionally biased region" description="Basic and acidic residues" evidence="3">
    <location>
        <begin position="498"/>
        <end position="508"/>
    </location>
</feature>
<dbReference type="GO" id="GO:0008104">
    <property type="term" value="P:intracellular protein localization"/>
    <property type="evidence" value="ECO:0007669"/>
    <property type="project" value="TreeGrafter"/>
</dbReference>
<dbReference type="GO" id="GO:0001100">
    <property type="term" value="P:negative regulation of exit from mitosis"/>
    <property type="evidence" value="ECO:0007669"/>
    <property type="project" value="EnsemblFungi"/>
</dbReference>
<dbReference type="PROSITE" id="PS50002">
    <property type="entry name" value="SH3"/>
    <property type="match status" value="1"/>
</dbReference>
<feature type="compositionally biased region" description="Acidic residues" evidence="3">
    <location>
        <begin position="525"/>
        <end position="542"/>
    </location>
</feature>
<feature type="compositionally biased region" description="Basic and acidic residues" evidence="3">
    <location>
        <begin position="320"/>
        <end position="329"/>
    </location>
</feature>
<dbReference type="GO" id="GO:0030837">
    <property type="term" value="P:negative regulation of actin filament polymerization"/>
    <property type="evidence" value="ECO:0007669"/>
    <property type="project" value="EnsemblFungi"/>
</dbReference>